<dbReference type="InterPro" id="IPR004572">
    <property type="entry name" value="Protoporphyrinogen_oxidase"/>
</dbReference>
<dbReference type="NCBIfam" id="TIGR00562">
    <property type="entry name" value="proto_IX_ox"/>
    <property type="match status" value="1"/>
</dbReference>
<accession>A0A426TXS5</accession>
<evidence type="ECO:0000256" key="6">
    <source>
        <dbReference type="ARBA" id="ARBA00019046"/>
    </source>
</evidence>
<comment type="cofactor">
    <cofactor evidence="2 11">
        <name>FAD</name>
        <dbReference type="ChEBI" id="CHEBI:57692"/>
    </cofactor>
</comment>
<dbReference type="EMBL" id="RSAS01000508">
    <property type="protein sequence ID" value="RRR70607.1"/>
    <property type="molecule type" value="Genomic_DNA"/>
</dbReference>
<keyword evidence="8 11" id="KW-0274">FAD</keyword>
<dbReference type="InterPro" id="IPR050464">
    <property type="entry name" value="Zeta_carotene_desat/Oxidored"/>
</dbReference>
<evidence type="ECO:0000259" key="12">
    <source>
        <dbReference type="Pfam" id="PF01593"/>
    </source>
</evidence>
<dbReference type="Gene3D" id="1.10.3110.10">
    <property type="entry name" value="protoporphyrinogen ix oxidase, domain 3"/>
    <property type="match status" value="1"/>
</dbReference>
<dbReference type="GO" id="GO:0006783">
    <property type="term" value="P:heme biosynthetic process"/>
    <property type="evidence" value="ECO:0007669"/>
    <property type="project" value="UniProtKB-UniRule"/>
</dbReference>
<comment type="catalytic activity">
    <reaction evidence="1">
        <text>coproporphyrinogen III + 3 O2 = coproporphyrin III + 3 H2O2</text>
        <dbReference type="Rhea" id="RHEA:43436"/>
        <dbReference type="ChEBI" id="CHEBI:15379"/>
        <dbReference type="ChEBI" id="CHEBI:16240"/>
        <dbReference type="ChEBI" id="CHEBI:57309"/>
        <dbReference type="ChEBI" id="CHEBI:131725"/>
        <dbReference type="EC" id="1.3.3.15"/>
    </reaction>
    <physiologicalReaction direction="left-to-right" evidence="1">
        <dbReference type="Rhea" id="RHEA:43437"/>
    </physiologicalReaction>
</comment>
<evidence type="ECO:0000256" key="1">
    <source>
        <dbReference type="ARBA" id="ARBA00001755"/>
    </source>
</evidence>
<sequence>MQSYDVVIVGGGISGLSAAYTLYKRGLEVLVLEANAEVGGSMQSIVTPEGYTLDCGPNTLATRDARLWNDFGDLGLRSQMVIAGRAGKRRYFLQNGKPLEIPTSPVGLVRAPLIPFAAKLRMLREPFIPRSTSGDESVASFFARRLGPEAMSRLIDPFVSGVYSGDPAAMSVKAAFPSLWEAEQRAGSIIKGMVSGRPKAPKDAPKEPKMRSVTFSFKGGIAAWPKTIARTLGARRVWCQARASDLFQEGNLWRLVVERANGPAETVETRAVVMATPAFNAADLVAELDQAAAAALRAIPYSSMAVVNLGYRRYQVAHPLDGFGVLAPSCEKRNFLGILWASSLFPPFAPEGRVSTITLMGGSLNPIRPEQSREEIIASAIRDNEQVLGAKGEPEVVNYSRWPSAIPQYNFGHDERMATLERLEARCPGIYFLGSYRGGVGVPKCWKNAVEMADRIGDALVGQPAGVTVE</sequence>
<comment type="similarity">
    <text evidence="4 11">Belongs to the protoporphyrinogen/coproporphyrinogen oxidase family. Coproporphyrinogen III oxidase subfamily.</text>
</comment>
<keyword evidence="7 11" id="KW-0285">Flavoprotein</keyword>
<evidence type="ECO:0000256" key="7">
    <source>
        <dbReference type="ARBA" id="ARBA00022630"/>
    </source>
</evidence>
<evidence type="ECO:0000256" key="10">
    <source>
        <dbReference type="ARBA" id="ARBA00023133"/>
    </source>
</evidence>
<evidence type="ECO:0000256" key="8">
    <source>
        <dbReference type="ARBA" id="ARBA00022827"/>
    </source>
</evidence>
<evidence type="ECO:0000256" key="4">
    <source>
        <dbReference type="ARBA" id="ARBA00008310"/>
    </source>
</evidence>
<dbReference type="Gene3D" id="3.90.660.20">
    <property type="entry name" value="Protoporphyrinogen oxidase, mitochondrial, domain 2"/>
    <property type="match status" value="1"/>
</dbReference>
<keyword evidence="10 11" id="KW-0350">Heme biosynthesis</keyword>
<dbReference type="SUPFAM" id="SSF51905">
    <property type="entry name" value="FAD/NAD(P)-binding domain"/>
    <property type="match status" value="1"/>
</dbReference>
<evidence type="ECO:0000256" key="3">
    <source>
        <dbReference type="ARBA" id="ARBA00004744"/>
    </source>
</evidence>
<protein>
    <recommendedName>
        <fullName evidence="6 11">Coproporphyrinogen III oxidase</fullName>
        <ecNumber evidence="5 11">1.3.3.15</ecNumber>
    </recommendedName>
</protein>
<evidence type="ECO:0000313" key="13">
    <source>
        <dbReference type="EMBL" id="RRR70607.1"/>
    </source>
</evidence>
<dbReference type="UniPathway" id="UPA00252"/>
<dbReference type="PANTHER" id="PTHR42923:SF3">
    <property type="entry name" value="PROTOPORPHYRINOGEN OXIDASE"/>
    <property type="match status" value="1"/>
</dbReference>
<dbReference type="PANTHER" id="PTHR42923">
    <property type="entry name" value="PROTOPORPHYRINOGEN OXIDASE"/>
    <property type="match status" value="1"/>
</dbReference>
<reference evidence="13 14" key="1">
    <citation type="submission" date="2018-12" db="EMBL/GenBank/DDBJ databases">
        <title>Genome Sequence of Candidatus Viridilinea halotolerans isolated from saline sulfide-rich spring.</title>
        <authorList>
            <person name="Grouzdev D.S."/>
            <person name="Burganskaya E.I."/>
            <person name="Krutkina M.S."/>
            <person name="Sukhacheva M.V."/>
            <person name="Gorlenko V.M."/>
        </authorList>
    </citation>
    <scope>NUCLEOTIDE SEQUENCE [LARGE SCALE GENOMIC DNA]</scope>
    <source>
        <strain evidence="13">Chok-6</strain>
    </source>
</reference>
<evidence type="ECO:0000256" key="9">
    <source>
        <dbReference type="ARBA" id="ARBA00023002"/>
    </source>
</evidence>
<comment type="caution">
    <text evidence="13">The sequence shown here is derived from an EMBL/GenBank/DDBJ whole genome shotgun (WGS) entry which is preliminary data.</text>
</comment>
<dbReference type="GO" id="GO:0004729">
    <property type="term" value="F:oxygen-dependent protoporphyrinogen oxidase activity"/>
    <property type="evidence" value="ECO:0007669"/>
    <property type="project" value="UniProtKB-UniRule"/>
</dbReference>
<comment type="pathway">
    <text evidence="3 11">Porphyrin-containing compound metabolism; protoheme biosynthesis.</text>
</comment>
<organism evidence="13 14">
    <name type="scientific">Candidatus Viridilinea halotolerans</name>
    <dbReference type="NCBI Taxonomy" id="2491704"/>
    <lineage>
        <taxon>Bacteria</taxon>
        <taxon>Bacillati</taxon>
        <taxon>Chloroflexota</taxon>
        <taxon>Chloroflexia</taxon>
        <taxon>Chloroflexales</taxon>
        <taxon>Chloroflexineae</taxon>
        <taxon>Oscillochloridaceae</taxon>
        <taxon>Candidatus Viridilinea</taxon>
    </lineage>
</organism>
<name>A0A426TXS5_9CHLR</name>
<keyword evidence="9 11" id="KW-0560">Oxidoreductase</keyword>
<evidence type="ECO:0000256" key="5">
    <source>
        <dbReference type="ARBA" id="ARBA00012402"/>
    </source>
</evidence>
<dbReference type="EC" id="1.3.3.15" evidence="5 11"/>
<dbReference type="Gene3D" id="3.50.50.60">
    <property type="entry name" value="FAD/NAD(P)-binding domain"/>
    <property type="match status" value="1"/>
</dbReference>
<evidence type="ECO:0000313" key="14">
    <source>
        <dbReference type="Proteomes" id="UP000280307"/>
    </source>
</evidence>
<feature type="domain" description="Amine oxidase" evidence="12">
    <location>
        <begin position="13"/>
        <end position="456"/>
    </location>
</feature>
<proteinExistence type="inferred from homology"/>
<dbReference type="InterPro" id="IPR002937">
    <property type="entry name" value="Amino_oxidase"/>
</dbReference>
<evidence type="ECO:0000256" key="2">
    <source>
        <dbReference type="ARBA" id="ARBA00001974"/>
    </source>
</evidence>
<keyword evidence="11" id="KW-0963">Cytoplasm</keyword>
<comment type="subcellular location">
    <subcellularLocation>
        <location evidence="11">Cytoplasm</location>
    </subcellularLocation>
</comment>
<dbReference type="AlphaFoldDB" id="A0A426TXS5"/>
<dbReference type="GO" id="GO:0005737">
    <property type="term" value="C:cytoplasm"/>
    <property type="evidence" value="ECO:0007669"/>
    <property type="project" value="UniProtKB-SubCell"/>
</dbReference>
<comment type="function">
    <text evidence="11">Involved in coproporphyrin-dependent heme b biosynthesis. Catalyzes the oxidation of coproporphyrinogen III to coproporphyrin III.</text>
</comment>
<dbReference type="Proteomes" id="UP000280307">
    <property type="component" value="Unassembled WGS sequence"/>
</dbReference>
<evidence type="ECO:0000256" key="11">
    <source>
        <dbReference type="RuleBase" id="RU364052"/>
    </source>
</evidence>
<dbReference type="Pfam" id="PF01593">
    <property type="entry name" value="Amino_oxidase"/>
    <property type="match status" value="1"/>
</dbReference>
<dbReference type="InterPro" id="IPR036188">
    <property type="entry name" value="FAD/NAD-bd_sf"/>
</dbReference>
<dbReference type="SUPFAM" id="SSF54373">
    <property type="entry name" value="FAD-linked reductases, C-terminal domain"/>
    <property type="match status" value="1"/>
</dbReference>
<gene>
    <name evidence="13" type="primary">hemG</name>
    <name evidence="13" type="ORF">EI684_13130</name>
</gene>